<keyword evidence="3" id="KW-1185">Reference proteome</keyword>
<dbReference type="AlphaFoldDB" id="A0A2W0HVR9"/>
<dbReference type="PANTHER" id="PTHR34822">
    <property type="entry name" value="GRPB DOMAIN PROTEIN (AFU_ORTHOLOGUE AFUA_1G01530)"/>
    <property type="match status" value="1"/>
</dbReference>
<dbReference type="Gene3D" id="3.30.460.10">
    <property type="entry name" value="Beta Polymerase, domain 2"/>
    <property type="match status" value="2"/>
</dbReference>
<organism evidence="2 3">
    <name type="scientific">Alteribacter lacisalsi</name>
    <dbReference type="NCBI Taxonomy" id="2045244"/>
    <lineage>
        <taxon>Bacteria</taxon>
        <taxon>Bacillati</taxon>
        <taxon>Bacillota</taxon>
        <taxon>Bacilli</taxon>
        <taxon>Bacillales</taxon>
        <taxon>Bacillaceae</taxon>
        <taxon>Alteribacter</taxon>
    </lineage>
</organism>
<accession>A0A2W0HVR9</accession>
<dbReference type="Proteomes" id="UP000248066">
    <property type="component" value="Unassembled WGS sequence"/>
</dbReference>
<reference evidence="2 3" key="1">
    <citation type="submission" date="2017-10" db="EMBL/GenBank/DDBJ databases">
        <title>Bacillus sp. nov., a halophilic bacterium isolated from a Yangshapao Lake.</title>
        <authorList>
            <person name="Wang H."/>
        </authorList>
    </citation>
    <scope>NUCLEOTIDE SEQUENCE [LARGE SCALE GENOMIC DNA]</scope>
    <source>
        <strain evidence="2 3">YSP-3</strain>
    </source>
</reference>
<dbReference type="Gene3D" id="1.20.120.330">
    <property type="entry name" value="Nucleotidyltransferases domain 2"/>
    <property type="match status" value="1"/>
</dbReference>
<dbReference type="EMBL" id="PDOF01000001">
    <property type="protein sequence ID" value="PYZ97788.1"/>
    <property type="molecule type" value="Genomic_DNA"/>
</dbReference>
<dbReference type="GO" id="GO:0016779">
    <property type="term" value="F:nucleotidyltransferase activity"/>
    <property type="evidence" value="ECO:0007669"/>
    <property type="project" value="InterPro"/>
</dbReference>
<evidence type="ECO:0000313" key="2">
    <source>
        <dbReference type="EMBL" id="PYZ97788.1"/>
    </source>
</evidence>
<dbReference type="InterPro" id="IPR043519">
    <property type="entry name" value="NT_sf"/>
</dbReference>
<comment type="caution">
    <text evidence="2">The sequence shown here is derived from an EMBL/GenBank/DDBJ whole genome shotgun (WGS) entry which is preliminary data.</text>
</comment>
<dbReference type="Pfam" id="PF04229">
    <property type="entry name" value="GrpB"/>
    <property type="match status" value="1"/>
</dbReference>
<proteinExistence type="predicted"/>
<protein>
    <recommendedName>
        <fullName evidence="1">Kanamycin nucleotidyltransferase C-terminal domain-containing protein</fullName>
    </recommendedName>
</protein>
<dbReference type="PANTHER" id="PTHR34822:SF1">
    <property type="entry name" value="GRPB FAMILY PROTEIN"/>
    <property type="match status" value="1"/>
</dbReference>
<dbReference type="InterPro" id="IPR007344">
    <property type="entry name" value="GrpB/CoaE"/>
</dbReference>
<evidence type="ECO:0000313" key="3">
    <source>
        <dbReference type="Proteomes" id="UP000248066"/>
    </source>
</evidence>
<dbReference type="InterPro" id="IPR012481">
    <property type="entry name" value="KNTase_C"/>
</dbReference>
<dbReference type="Pfam" id="PF07827">
    <property type="entry name" value="KNTase_C"/>
    <property type="match status" value="1"/>
</dbReference>
<name>A0A2W0HVR9_9BACI</name>
<feature type="domain" description="Kanamycin nucleotidyltransferase C-terminal" evidence="1">
    <location>
        <begin position="300"/>
        <end position="430"/>
    </location>
</feature>
<dbReference type="RefSeq" id="WP_110517224.1">
    <property type="nucleotide sequence ID" value="NZ_PDOF01000001.1"/>
</dbReference>
<gene>
    <name evidence="2" type="ORF">CR205_04125</name>
</gene>
<evidence type="ECO:0000259" key="1">
    <source>
        <dbReference type="Pfam" id="PF07827"/>
    </source>
</evidence>
<sequence>MPDIVTFAEEHLYREKANEIAKRHEKLIKSVLPAALVYHIGSTAVPGSLTKGDVDLQVRVSQKDFPEAREALAKIYKVNQGSFQSSFFCAFEKEAEVLPLGVQLTVIASEVDHFWKLTAFFQTHPEFTQQYNELKQTSEGLDMDEYRDRKSLFIDEILQSDKYRQFSFRLEGKGLETPVPKKRQRERLSFPAATTRKEKNDMITEINDRLLDSFGSKIAATGVYGSVGQETEGPFSDIEMHIVTRDGERLPDYEFIYEDFKIELSCSEQSELLRKAGTVDDSWAIKAGAWIHVKPLYDPENFFAELRQIPEQLSYDEIKAVMREFMIWEPYETMGKIRNNYASGNHRYLPMAARDLAFQTAKLIGLANRKYYRTRARMFEDSLKFPSRPSGYERLLELLLEGELHPSHKVYDRCENLWTGLNLWYEELGIDYKEDTFPF</sequence>
<dbReference type="SUPFAM" id="SSF81301">
    <property type="entry name" value="Nucleotidyltransferase"/>
    <property type="match status" value="2"/>
</dbReference>
<dbReference type="GO" id="GO:0046677">
    <property type="term" value="P:response to antibiotic"/>
    <property type="evidence" value="ECO:0007669"/>
    <property type="project" value="InterPro"/>
</dbReference>
<dbReference type="SUPFAM" id="SSF81593">
    <property type="entry name" value="Nucleotidyltransferase substrate binding subunit/domain"/>
    <property type="match status" value="1"/>
</dbReference>